<evidence type="ECO:0000256" key="2">
    <source>
        <dbReference type="ARBA" id="ARBA00011901"/>
    </source>
</evidence>
<name>A0ABQ5UV14_9HYPH</name>
<dbReference type="Pfam" id="PF01520">
    <property type="entry name" value="Amidase_3"/>
    <property type="match status" value="1"/>
</dbReference>
<evidence type="ECO:0000256" key="3">
    <source>
        <dbReference type="ARBA" id="ARBA00022801"/>
    </source>
</evidence>
<protein>
    <recommendedName>
        <fullName evidence="2">N-acetylmuramoyl-L-alanine amidase</fullName>
        <ecNumber evidence="2">3.5.1.28</ecNumber>
    </recommendedName>
</protein>
<dbReference type="Gene3D" id="3.40.630.40">
    <property type="entry name" value="Zn-dependent exopeptidases"/>
    <property type="match status" value="1"/>
</dbReference>
<dbReference type="SMART" id="SM00646">
    <property type="entry name" value="Ami_3"/>
    <property type="match status" value="1"/>
</dbReference>
<accession>A0ABQ5UV14</accession>
<organism evidence="6 7">
    <name type="scientific">Maritalea porphyrae</name>
    <dbReference type="NCBI Taxonomy" id="880732"/>
    <lineage>
        <taxon>Bacteria</taxon>
        <taxon>Pseudomonadati</taxon>
        <taxon>Pseudomonadota</taxon>
        <taxon>Alphaproteobacteria</taxon>
        <taxon>Hyphomicrobiales</taxon>
        <taxon>Devosiaceae</taxon>
        <taxon>Maritalea</taxon>
    </lineage>
</organism>
<dbReference type="EMBL" id="BSNI01000002">
    <property type="protein sequence ID" value="GLQ18565.1"/>
    <property type="molecule type" value="Genomic_DNA"/>
</dbReference>
<dbReference type="InterPro" id="IPR021731">
    <property type="entry name" value="AMIN_dom"/>
</dbReference>
<dbReference type="RefSeq" id="WP_284365588.1">
    <property type="nucleotide sequence ID" value="NZ_BSNI01000002.1"/>
</dbReference>
<evidence type="ECO:0000256" key="1">
    <source>
        <dbReference type="ARBA" id="ARBA00001561"/>
    </source>
</evidence>
<comment type="caution">
    <text evidence="6">The sequence shown here is derived from an EMBL/GenBank/DDBJ whole genome shotgun (WGS) entry which is preliminary data.</text>
</comment>
<keyword evidence="3" id="KW-0378">Hydrolase</keyword>
<dbReference type="EC" id="3.5.1.28" evidence="2"/>
<evidence type="ECO:0000313" key="7">
    <source>
        <dbReference type="Proteomes" id="UP001161405"/>
    </source>
</evidence>
<reference evidence="6" key="1">
    <citation type="journal article" date="2014" name="Int. J. Syst. Evol. Microbiol.">
        <title>Complete genome of a new Firmicutes species belonging to the dominant human colonic microbiota ('Ruminococcus bicirculans') reveals two chromosomes and a selective capacity to utilize plant glucans.</title>
        <authorList>
            <consortium name="NISC Comparative Sequencing Program"/>
            <person name="Wegmann U."/>
            <person name="Louis P."/>
            <person name="Goesmann A."/>
            <person name="Henrissat B."/>
            <person name="Duncan S.H."/>
            <person name="Flint H.J."/>
        </authorList>
    </citation>
    <scope>NUCLEOTIDE SEQUENCE</scope>
    <source>
        <strain evidence="6">NBRC 107169</strain>
    </source>
</reference>
<dbReference type="Gene3D" id="2.60.40.3500">
    <property type="match status" value="1"/>
</dbReference>
<keyword evidence="7" id="KW-1185">Reference proteome</keyword>
<feature type="domain" description="MurNAc-LAA" evidence="5">
    <location>
        <begin position="248"/>
        <end position="402"/>
    </location>
</feature>
<dbReference type="CDD" id="cd02696">
    <property type="entry name" value="MurNAc-LAA"/>
    <property type="match status" value="1"/>
</dbReference>
<evidence type="ECO:0000313" key="6">
    <source>
        <dbReference type="EMBL" id="GLQ18565.1"/>
    </source>
</evidence>
<proteinExistence type="predicted"/>
<reference evidence="6" key="2">
    <citation type="submission" date="2023-01" db="EMBL/GenBank/DDBJ databases">
        <title>Draft genome sequence of Maritalea porphyrae strain NBRC 107169.</title>
        <authorList>
            <person name="Sun Q."/>
            <person name="Mori K."/>
        </authorList>
    </citation>
    <scope>NUCLEOTIDE SEQUENCE</scope>
    <source>
        <strain evidence="6">NBRC 107169</strain>
    </source>
</reference>
<dbReference type="InterPro" id="IPR002508">
    <property type="entry name" value="MurNAc-LAA_cat"/>
</dbReference>
<sequence>MRHWGLVRVFAALVLSLVTCGLVIAQQATVEARILDARIASAPERSRIVFDLSAEVGYSTFPIDQPDRLVVEFSVSDVADAAPTTIEGSGLLSKMSLGMIDDGLARAVIFLNEPVQVADIQIVAAEGEQPARLVIELAPGTRDVFDAAVEAIKTQNQLAEVQPDPETSTSQPSANQEPQVAGEVRPLILIDPGHGGIDMGAKGVTGEYEKDIVLQVAKRLQAELVALDRFDVALTRDGDSFLTLSERVQLARDNQANLFISLHADSFDQPLVRGGSVYTRDENATDVLDKVLAENENQADLVAGFSPPEVDNGVVDILVDLMRRETRRQSYVAAQQIVRQMSGRVTMRPHPLRQADFFVLQSPEVPSVLIELGFLSNEDDLRNLSQAEWQQKAALTLARGIAKYFDVSVQP</sequence>
<dbReference type="PANTHER" id="PTHR30404">
    <property type="entry name" value="N-ACETYLMURAMOYL-L-ALANINE AMIDASE"/>
    <property type="match status" value="1"/>
</dbReference>
<gene>
    <name evidence="6" type="primary">amiA</name>
    <name evidence="6" type="ORF">GCM10007879_28140</name>
</gene>
<dbReference type="PANTHER" id="PTHR30404:SF0">
    <property type="entry name" value="N-ACETYLMURAMOYL-L-ALANINE AMIDASE AMIC"/>
    <property type="match status" value="1"/>
</dbReference>
<evidence type="ECO:0000256" key="4">
    <source>
        <dbReference type="SAM" id="MobiDB-lite"/>
    </source>
</evidence>
<evidence type="ECO:0000259" key="5">
    <source>
        <dbReference type="SMART" id="SM00646"/>
    </source>
</evidence>
<dbReference type="Proteomes" id="UP001161405">
    <property type="component" value="Unassembled WGS sequence"/>
</dbReference>
<comment type="catalytic activity">
    <reaction evidence="1">
        <text>Hydrolyzes the link between N-acetylmuramoyl residues and L-amino acid residues in certain cell-wall glycopeptides.</text>
        <dbReference type="EC" id="3.5.1.28"/>
    </reaction>
</comment>
<feature type="compositionally biased region" description="Polar residues" evidence="4">
    <location>
        <begin position="156"/>
        <end position="178"/>
    </location>
</feature>
<dbReference type="SUPFAM" id="SSF53187">
    <property type="entry name" value="Zn-dependent exopeptidases"/>
    <property type="match status" value="1"/>
</dbReference>
<feature type="region of interest" description="Disordered" evidence="4">
    <location>
        <begin position="156"/>
        <end position="179"/>
    </location>
</feature>
<dbReference type="Pfam" id="PF11741">
    <property type="entry name" value="AMIN"/>
    <property type="match status" value="1"/>
</dbReference>
<dbReference type="InterPro" id="IPR050695">
    <property type="entry name" value="N-acetylmuramoyl_amidase_3"/>
</dbReference>